<accession>A0A136PWT4</accession>
<evidence type="ECO:0000259" key="1">
    <source>
        <dbReference type="Pfam" id="PF03358"/>
    </source>
</evidence>
<comment type="caution">
    <text evidence="2">The sequence shown here is derived from an EMBL/GenBank/DDBJ whole genome shotgun (WGS) entry which is preliminary data.</text>
</comment>
<sequence length="193" mass="21209">MSDQPVKVAVIVGSTRVGRFAPTVSTWFAREAATRDDVAVTVVDLADVDLPATLDASATRTATDLARTRARLADAEAFVVVTPEYNHSYPAPLKNAIDWFYEEWQTKPVAFVSYGGVSGGLRAVEHLRAVFAEVHATTIRDTVSFHGASRLFDEHGLPVERDECTAAAHVLLDRLVWWARTLTEGRAARPYKV</sequence>
<evidence type="ECO:0000313" key="3">
    <source>
        <dbReference type="Proteomes" id="UP000070620"/>
    </source>
</evidence>
<feature type="domain" description="NADPH-dependent FMN reductase-like" evidence="1">
    <location>
        <begin position="6"/>
        <end position="148"/>
    </location>
</feature>
<dbReference type="PANTHER" id="PTHR30543">
    <property type="entry name" value="CHROMATE REDUCTASE"/>
    <property type="match status" value="1"/>
</dbReference>
<name>A0A136PWT4_9ACTN</name>
<dbReference type="GO" id="GO:0005829">
    <property type="term" value="C:cytosol"/>
    <property type="evidence" value="ECO:0007669"/>
    <property type="project" value="TreeGrafter"/>
</dbReference>
<dbReference type="InterPro" id="IPR050712">
    <property type="entry name" value="NAD(P)H-dep_reductase"/>
</dbReference>
<organism evidence="2 3">
    <name type="scientific">Micromonospora rosaria</name>
    <dbReference type="NCBI Taxonomy" id="47874"/>
    <lineage>
        <taxon>Bacteria</taxon>
        <taxon>Bacillati</taxon>
        <taxon>Actinomycetota</taxon>
        <taxon>Actinomycetes</taxon>
        <taxon>Micromonosporales</taxon>
        <taxon>Micromonosporaceae</taxon>
        <taxon>Micromonospora</taxon>
    </lineage>
</organism>
<dbReference type="RefSeq" id="WP_067360919.1">
    <property type="nucleotide sequence ID" value="NZ_JBIUBN010000005.1"/>
</dbReference>
<dbReference type="OrthoDB" id="9812295at2"/>
<dbReference type="InterPro" id="IPR029039">
    <property type="entry name" value="Flavoprotein-like_sf"/>
</dbReference>
<dbReference type="InterPro" id="IPR005025">
    <property type="entry name" value="FMN_Rdtase-like_dom"/>
</dbReference>
<dbReference type="PANTHER" id="PTHR30543:SF21">
    <property type="entry name" value="NAD(P)H-DEPENDENT FMN REDUCTASE LOT6"/>
    <property type="match status" value="1"/>
</dbReference>
<protein>
    <submittedName>
        <fullName evidence="2">NADPH-dependent FMN reductase</fullName>
    </submittedName>
</protein>
<gene>
    <name evidence="2" type="ORF">AWW66_06010</name>
</gene>
<reference evidence="2 3" key="1">
    <citation type="submission" date="2016-01" db="EMBL/GenBank/DDBJ databases">
        <title>Whole genome sequence and analysis of Micromonospora rosaria DSM 803, which can produce antibacterial substance rosamicin.</title>
        <authorList>
            <person name="Yang H."/>
            <person name="He X."/>
            <person name="Zhu D."/>
        </authorList>
    </citation>
    <scope>NUCLEOTIDE SEQUENCE [LARGE SCALE GENOMIC DNA]</scope>
    <source>
        <strain evidence="2 3">DSM 803</strain>
    </source>
</reference>
<dbReference type="Proteomes" id="UP000070620">
    <property type="component" value="Unassembled WGS sequence"/>
</dbReference>
<evidence type="ECO:0000313" key="2">
    <source>
        <dbReference type="EMBL" id="KXK62882.1"/>
    </source>
</evidence>
<dbReference type="SUPFAM" id="SSF52218">
    <property type="entry name" value="Flavoproteins"/>
    <property type="match status" value="1"/>
</dbReference>
<dbReference type="GO" id="GO:0016491">
    <property type="term" value="F:oxidoreductase activity"/>
    <property type="evidence" value="ECO:0007669"/>
    <property type="project" value="InterPro"/>
</dbReference>
<keyword evidence="3" id="KW-1185">Reference proteome</keyword>
<dbReference type="GO" id="GO:0010181">
    <property type="term" value="F:FMN binding"/>
    <property type="evidence" value="ECO:0007669"/>
    <property type="project" value="TreeGrafter"/>
</dbReference>
<proteinExistence type="predicted"/>
<dbReference type="EMBL" id="LRQV01000012">
    <property type="protein sequence ID" value="KXK62882.1"/>
    <property type="molecule type" value="Genomic_DNA"/>
</dbReference>
<dbReference type="Gene3D" id="3.40.50.360">
    <property type="match status" value="1"/>
</dbReference>
<dbReference type="AlphaFoldDB" id="A0A136PWT4"/>
<dbReference type="Pfam" id="PF03358">
    <property type="entry name" value="FMN_red"/>
    <property type="match status" value="1"/>
</dbReference>